<name>A0A2S2DWG4_9BACT</name>
<dbReference type="EMBL" id="CP029346">
    <property type="protein sequence ID" value="AWL09754.1"/>
    <property type="molecule type" value="Genomic_DNA"/>
</dbReference>
<dbReference type="KEGG" id="psez:HME7025_01904"/>
<evidence type="ECO:0000313" key="2">
    <source>
        <dbReference type="Proteomes" id="UP000245468"/>
    </source>
</evidence>
<keyword evidence="2" id="KW-1185">Reference proteome</keyword>
<dbReference type="AlphaFoldDB" id="A0A2S2DWG4"/>
<gene>
    <name evidence="1" type="ORF">HME7025_01904</name>
</gene>
<accession>A0A2S2DWG4</accession>
<organism evidence="1 2">
    <name type="scientific">Aquirufa nivalisilvae</name>
    <dbReference type="NCBI Taxonomy" id="2516557"/>
    <lineage>
        <taxon>Bacteria</taxon>
        <taxon>Pseudomonadati</taxon>
        <taxon>Bacteroidota</taxon>
        <taxon>Cytophagia</taxon>
        <taxon>Cytophagales</taxon>
        <taxon>Flectobacillaceae</taxon>
        <taxon>Aquirufa</taxon>
    </lineage>
</organism>
<protein>
    <submittedName>
        <fullName evidence="1">Uncharacterized protein</fullName>
    </submittedName>
</protein>
<reference evidence="2" key="1">
    <citation type="submission" date="2018-05" db="EMBL/GenBank/DDBJ databases">
        <title>Pseudarcicella sp. HME7025 Genome sequencing and assembly.</title>
        <authorList>
            <person name="Kim H."/>
            <person name="Kang H."/>
            <person name="Joh K."/>
        </authorList>
    </citation>
    <scope>NUCLEOTIDE SEQUENCE [LARGE SCALE GENOMIC DNA]</scope>
    <source>
        <strain evidence="2">HME7025</strain>
    </source>
</reference>
<dbReference type="Proteomes" id="UP000245468">
    <property type="component" value="Chromosome"/>
</dbReference>
<sequence>MFKKACSRKPFFVISSAMQEIEPSYQWESIYNASQDPKSPFYGRSYSNTEYINTIYSYYIHPLWDDIDSETLYCKILFTDYSLQFTVIELMGEWNDTLHNDIMLFKRGVIDHLLAAGIKYFILVGENVFNFHGSWEDDYYAEWFEEVEDGWIAGLCFPEFIEKEWNKYKIDYYINFGGTLQIPNWRTAKPEMLFLLIHKILSNRLGA</sequence>
<proteinExistence type="predicted"/>
<evidence type="ECO:0000313" key="1">
    <source>
        <dbReference type="EMBL" id="AWL09754.1"/>
    </source>
</evidence>